<evidence type="ECO:0000256" key="2">
    <source>
        <dbReference type="ARBA" id="ARBA00010617"/>
    </source>
</evidence>
<dbReference type="PRINTS" id="PR00463">
    <property type="entry name" value="EP450I"/>
</dbReference>
<evidence type="ECO:0000256" key="5">
    <source>
        <dbReference type="ARBA" id="ARBA00023004"/>
    </source>
</evidence>
<dbReference type="InterPro" id="IPR050121">
    <property type="entry name" value="Cytochrome_P450_monoxygenase"/>
</dbReference>
<name>A0A0D2HDQ7_9EURO</name>
<dbReference type="STRING" id="1442369.A0A0D2HDQ7"/>
<dbReference type="Pfam" id="PF00067">
    <property type="entry name" value="p450"/>
    <property type="match status" value="1"/>
</dbReference>
<proteinExistence type="inferred from homology"/>
<evidence type="ECO:0000256" key="6">
    <source>
        <dbReference type="ARBA" id="ARBA00023033"/>
    </source>
</evidence>
<keyword evidence="4 7" id="KW-0479">Metal-binding</keyword>
<dbReference type="PANTHER" id="PTHR24305">
    <property type="entry name" value="CYTOCHROME P450"/>
    <property type="match status" value="1"/>
</dbReference>
<keyword evidence="5 7" id="KW-0408">Iron</keyword>
<dbReference type="GeneID" id="25291416"/>
<dbReference type="OrthoDB" id="4508855at2759"/>
<gene>
    <name evidence="9" type="ORF">Z518_03345</name>
</gene>
<dbReference type="GO" id="GO:0004497">
    <property type="term" value="F:monooxygenase activity"/>
    <property type="evidence" value="ECO:0007669"/>
    <property type="project" value="UniProtKB-KW"/>
</dbReference>
<evidence type="ECO:0000256" key="8">
    <source>
        <dbReference type="SAM" id="SignalP"/>
    </source>
</evidence>
<dbReference type="VEuPathDB" id="FungiDB:Z518_03345"/>
<evidence type="ECO:0000256" key="7">
    <source>
        <dbReference type="PIRSR" id="PIRSR602401-1"/>
    </source>
</evidence>
<sequence>MKLPWLAFLLAASVSAVTYEGLTGFPANPYDPYCATACLRSLNTLTLDCSSEGVTVGMVTFSTSTECYAENTPFLTSVAWCAHTKCADYNVLNSTMEYFWENQVTGQKVAGVYAVPAKWSYGEALSKVITPPTLQLTPEDTVLNTTALVAPKGVIVSVNTWAATHVEANFHDPFKFKPERWIDPDCPDDKAASQPFLTGSRVCLGRHLAMMELRLILSKVLWKFDMKLMDDELDWVKANKNYVFWEKPALPVRFRYREYIEKEG</sequence>
<keyword evidence="8" id="KW-0732">Signal</keyword>
<feature type="binding site" description="axial binding residue" evidence="7">
    <location>
        <position position="203"/>
    </location>
    <ligand>
        <name>heme</name>
        <dbReference type="ChEBI" id="CHEBI:30413"/>
    </ligand>
    <ligandPart>
        <name>Fe</name>
        <dbReference type="ChEBI" id="CHEBI:18248"/>
    </ligandPart>
</feature>
<dbReference type="GO" id="GO:0020037">
    <property type="term" value="F:heme binding"/>
    <property type="evidence" value="ECO:0007669"/>
    <property type="project" value="InterPro"/>
</dbReference>
<evidence type="ECO:0000256" key="3">
    <source>
        <dbReference type="ARBA" id="ARBA00022617"/>
    </source>
</evidence>
<keyword evidence="10" id="KW-1185">Reference proteome</keyword>
<feature type="chain" id="PRO_5002243195" description="Cytochrome P450 monooxygenase" evidence="8">
    <location>
        <begin position="17"/>
        <end position="264"/>
    </location>
</feature>
<keyword evidence="6" id="KW-0503">Monooxygenase</keyword>
<evidence type="ECO:0000256" key="1">
    <source>
        <dbReference type="ARBA" id="ARBA00001971"/>
    </source>
</evidence>
<dbReference type="PANTHER" id="PTHR24305:SF210">
    <property type="entry name" value="CYTOCHROME P450 MONOOXYGENASE ASQL-RELATED"/>
    <property type="match status" value="1"/>
</dbReference>
<dbReference type="InterPro" id="IPR036396">
    <property type="entry name" value="Cyt_P450_sf"/>
</dbReference>
<dbReference type="RefSeq" id="XP_013275824.1">
    <property type="nucleotide sequence ID" value="XM_013420370.1"/>
</dbReference>
<comment type="similarity">
    <text evidence="2">Belongs to the cytochrome P450 family.</text>
</comment>
<dbReference type="AlphaFoldDB" id="A0A0D2HDQ7"/>
<dbReference type="GO" id="GO:0016705">
    <property type="term" value="F:oxidoreductase activity, acting on paired donors, with incorporation or reduction of molecular oxygen"/>
    <property type="evidence" value="ECO:0007669"/>
    <property type="project" value="InterPro"/>
</dbReference>
<dbReference type="InterPro" id="IPR002401">
    <property type="entry name" value="Cyt_P450_E_grp-I"/>
</dbReference>
<dbReference type="EMBL" id="KN847476">
    <property type="protein sequence ID" value="KIX08688.1"/>
    <property type="molecule type" value="Genomic_DNA"/>
</dbReference>
<dbReference type="GO" id="GO:0005506">
    <property type="term" value="F:iron ion binding"/>
    <property type="evidence" value="ECO:0007669"/>
    <property type="project" value="InterPro"/>
</dbReference>
<protein>
    <recommendedName>
        <fullName evidence="11">Cytochrome P450 monooxygenase</fullName>
    </recommendedName>
</protein>
<reference evidence="9 10" key="1">
    <citation type="submission" date="2015-01" db="EMBL/GenBank/DDBJ databases">
        <title>The Genome Sequence of Rhinocladiella mackenzie CBS 650.93.</title>
        <authorList>
            <consortium name="The Broad Institute Genomics Platform"/>
            <person name="Cuomo C."/>
            <person name="de Hoog S."/>
            <person name="Gorbushina A."/>
            <person name="Stielow B."/>
            <person name="Teixiera M."/>
            <person name="Abouelleil A."/>
            <person name="Chapman S.B."/>
            <person name="Priest M."/>
            <person name="Young S.K."/>
            <person name="Wortman J."/>
            <person name="Nusbaum C."/>
            <person name="Birren B."/>
        </authorList>
    </citation>
    <scope>NUCLEOTIDE SEQUENCE [LARGE SCALE GENOMIC DNA]</scope>
    <source>
        <strain evidence="9 10">CBS 650.93</strain>
    </source>
</reference>
<evidence type="ECO:0000256" key="4">
    <source>
        <dbReference type="ARBA" id="ARBA00022723"/>
    </source>
</evidence>
<organism evidence="9 10">
    <name type="scientific">Rhinocladiella mackenziei CBS 650.93</name>
    <dbReference type="NCBI Taxonomy" id="1442369"/>
    <lineage>
        <taxon>Eukaryota</taxon>
        <taxon>Fungi</taxon>
        <taxon>Dikarya</taxon>
        <taxon>Ascomycota</taxon>
        <taxon>Pezizomycotina</taxon>
        <taxon>Eurotiomycetes</taxon>
        <taxon>Chaetothyriomycetidae</taxon>
        <taxon>Chaetothyriales</taxon>
        <taxon>Herpotrichiellaceae</taxon>
        <taxon>Rhinocladiella</taxon>
    </lineage>
</organism>
<accession>A0A0D2HDQ7</accession>
<feature type="signal peptide" evidence="8">
    <location>
        <begin position="1"/>
        <end position="16"/>
    </location>
</feature>
<evidence type="ECO:0008006" key="11">
    <source>
        <dbReference type="Google" id="ProtNLM"/>
    </source>
</evidence>
<dbReference type="Gene3D" id="1.10.630.10">
    <property type="entry name" value="Cytochrome P450"/>
    <property type="match status" value="1"/>
</dbReference>
<evidence type="ECO:0000313" key="9">
    <source>
        <dbReference type="EMBL" id="KIX08688.1"/>
    </source>
</evidence>
<dbReference type="Proteomes" id="UP000053617">
    <property type="component" value="Unassembled WGS sequence"/>
</dbReference>
<dbReference type="SUPFAM" id="SSF48264">
    <property type="entry name" value="Cytochrome P450"/>
    <property type="match status" value="1"/>
</dbReference>
<dbReference type="HOGENOM" id="CLU_1054294_0_0_1"/>
<evidence type="ECO:0000313" key="10">
    <source>
        <dbReference type="Proteomes" id="UP000053617"/>
    </source>
</evidence>
<dbReference type="InterPro" id="IPR001128">
    <property type="entry name" value="Cyt_P450"/>
</dbReference>
<keyword evidence="3 7" id="KW-0349">Heme</keyword>
<comment type="cofactor">
    <cofactor evidence="1 7">
        <name>heme</name>
        <dbReference type="ChEBI" id="CHEBI:30413"/>
    </cofactor>
</comment>
<keyword evidence="6" id="KW-0560">Oxidoreductase</keyword>